<protein>
    <recommendedName>
        <fullName evidence="4">Diguanylate cyclase</fullName>
    </recommendedName>
</protein>
<dbReference type="EMBL" id="JAVDXQ010000007">
    <property type="protein sequence ID" value="MDR7299152.1"/>
    <property type="molecule type" value="Genomic_DNA"/>
</dbReference>
<feature type="transmembrane region" description="Helical" evidence="1">
    <location>
        <begin position="153"/>
        <end position="173"/>
    </location>
</feature>
<keyword evidence="1" id="KW-0472">Membrane</keyword>
<evidence type="ECO:0000256" key="1">
    <source>
        <dbReference type="SAM" id="Phobius"/>
    </source>
</evidence>
<keyword evidence="1" id="KW-1133">Transmembrane helix</keyword>
<feature type="transmembrane region" description="Helical" evidence="1">
    <location>
        <begin position="71"/>
        <end position="92"/>
    </location>
</feature>
<accession>A0ABU1ZEU4</accession>
<dbReference type="RefSeq" id="WP_310348646.1">
    <property type="nucleotide sequence ID" value="NZ_JAVDXQ010000007.1"/>
</dbReference>
<evidence type="ECO:0000313" key="3">
    <source>
        <dbReference type="Proteomes" id="UP001180536"/>
    </source>
</evidence>
<sequence length="189" mass="20037">MNDSAAIVQGLLAFVWAPLLVLAGVLDWACHRRLRIEHTSGLRESLLHLLMLALLGTAILGGLFLAPTAGLFALVLAALLLHEAAYAADLQVALASRRIPALEQWVHGFQHLLPWAGLAGLLALAPGQTLALIGQSSEAPDWALRLKSPLPPWPYTIALLAAALLFNGLPFLAEAWRSARAAARSADGA</sequence>
<name>A0ABU1ZEU4_9BURK</name>
<feature type="transmembrane region" description="Helical" evidence="1">
    <location>
        <begin position="46"/>
        <end position="65"/>
    </location>
</feature>
<keyword evidence="3" id="KW-1185">Reference proteome</keyword>
<reference evidence="2 3" key="1">
    <citation type="submission" date="2023-07" db="EMBL/GenBank/DDBJ databases">
        <title>Sorghum-associated microbial communities from plants grown in Nebraska, USA.</title>
        <authorList>
            <person name="Schachtman D."/>
        </authorList>
    </citation>
    <scope>NUCLEOTIDE SEQUENCE [LARGE SCALE GENOMIC DNA]</scope>
    <source>
        <strain evidence="2 3">BE310</strain>
    </source>
</reference>
<organism evidence="2 3">
    <name type="scientific">Pelomonas aquatica</name>
    <dbReference type="NCBI Taxonomy" id="431058"/>
    <lineage>
        <taxon>Bacteria</taxon>
        <taxon>Pseudomonadati</taxon>
        <taxon>Pseudomonadota</taxon>
        <taxon>Betaproteobacteria</taxon>
        <taxon>Burkholderiales</taxon>
        <taxon>Sphaerotilaceae</taxon>
        <taxon>Roseateles</taxon>
    </lineage>
</organism>
<dbReference type="Proteomes" id="UP001180536">
    <property type="component" value="Unassembled WGS sequence"/>
</dbReference>
<feature type="transmembrane region" description="Helical" evidence="1">
    <location>
        <begin position="112"/>
        <end position="133"/>
    </location>
</feature>
<evidence type="ECO:0000313" key="2">
    <source>
        <dbReference type="EMBL" id="MDR7299152.1"/>
    </source>
</evidence>
<feature type="transmembrane region" description="Helical" evidence="1">
    <location>
        <begin position="6"/>
        <end position="26"/>
    </location>
</feature>
<gene>
    <name evidence="2" type="ORF">J2X16_004520</name>
</gene>
<evidence type="ECO:0008006" key="4">
    <source>
        <dbReference type="Google" id="ProtNLM"/>
    </source>
</evidence>
<keyword evidence="1" id="KW-0812">Transmembrane</keyword>
<proteinExistence type="predicted"/>
<comment type="caution">
    <text evidence="2">The sequence shown here is derived from an EMBL/GenBank/DDBJ whole genome shotgun (WGS) entry which is preliminary data.</text>
</comment>